<dbReference type="InterPro" id="IPR053137">
    <property type="entry name" value="NLR-like"/>
</dbReference>
<dbReference type="Pfam" id="PF24883">
    <property type="entry name" value="NPHP3_N"/>
    <property type="match status" value="1"/>
</dbReference>
<dbReference type="InterPro" id="IPR027417">
    <property type="entry name" value="P-loop_NTPase"/>
</dbReference>
<dbReference type="Gene3D" id="3.40.50.1580">
    <property type="entry name" value="Nucleoside phosphorylase domain"/>
    <property type="match status" value="1"/>
</dbReference>
<dbReference type="SUPFAM" id="SSF53167">
    <property type="entry name" value="Purine and uridine phosphorylases"/>
    <property type="match status" value="1"/>
</dbReference>
<dbReference type="InterPro" id="IPR056884">
    <property type="entry name" value="NPHP3-like_N"/>
</dbReference>
<feature type="domain" description="GPI inositol-deacylase winged helix" evidence="3">
    <location>
        <begin position="663"/>
        <end position="742"/>
    </location>
</feature>
<evidence type="ECO:0000259" key="3">
    <source>
        <dbReference type="Pfam" id="PF22939"/>
    </source>
</evidence>
<dbReference type="PANTHER" id="PTHR46082">
    <property type="entry name" value="ATP/GTP-BINDING PROTEIN-RELATED"/>
    <property type="match status" value="1"/>
</dbReference>
<gene>
    <name evidence="5" type="ORF">ALT_2348</name>
</gene>
<dbReference type="Pfam" id="PF01048">
    <property type="entry name" value="PNP_UDP_1"/>
    <property type="match status" value="1"/>
</dbReference>
<dbReference type="SUPFAM" id="SSF52540">
    <property type="entry name" value="P-loop containing nucleoside triphosphate hydrolases"/>
    <property type="match status" value="1"/>
</dbReference>
<feature type="domain" description="Nucleoside phosphorylase" evidence="2">
    <location>
        <begin position="45"/>
        <end position="297"/>
    </location>
</feature>
<dbReference type="InterPro" id="IPR035994">
    <property type="entry name" value="Nucleoside_phosphorylase_sf"/>
</dbReference>
<dbReference type="InterPro" id="IPR054471">
    <property type="entry name" value="GPIID_WHD"/>
</dbReference>
<dbReference type="InterPro" id="IPR000845">
    <property type="entry name" value="Nucleoside_phosphorylase_d"/>
</dbReference>
<dbReference type="Pfam" id="PF13424">
    <property type="entry name" value="TPR_12"/>
    <property type="match status" value="1"/>
</dbReference>
<keyword evidence="1" id="KW-0677">Repeat</keyword>
<dbReference type="Gene3D" id="3.40.50.300">
    <property type="entry name" value="P-loop containing nucleotide triphosphate hydrolases"/>
    <property type="match status" value="1"/>
</dbReference>
<name>A0AAN4PEC3_ASPLE</name>
<sequence length="1312" mass="149917">MQRSPYSNDAYTVGWISASHDEFVVGMAVLDEEHGRPQSTPADDTNAYHLGRLSEHNVVMACLSGGQMGTGPAAIVAENMRRTFKNIRFALLVGIGGGVPAKTKDIRLGDVVVSYPTGIYTGIVQYDYGKLKRNGEVERKDWFCAPPRKILAAVDLLKAYHMRPKNPMNNMSHFIERLGEEYAYPGQNKDFLYQADYDHKSGSENCDACDESGLIARNPRSYPCRPNVHHGVIASGSMVIKSGVERDRINQRYGNSILCFDMEAAGLMNNFPCLVVRGISDYSDSHKNDKWRFYAVATASAYAKELLSHIEAIDVRVLPSMNEAELLNVVSQRIEKVDRNITENTLVLKNAEEDARKRNLYDLQMQCERWLRPPNMRQVQQTNTKKRLRGTCGWIWSNTTFVNWYTLDPSSNLDGILYVYGPPGCGKSILASYIVDFMSKIEVNSFLFAFSGAHASQRNLSDLLRSLIWQLLRIAPAEDAISVLQSLAVIGQLTTTELWTAFGTMAALVSEPVFCIIDGIDECEDTASELVEKLLQFLTDHSRFRFILLGRHRAFHAVNCARHTVEVESSLTEQDIETLIEAEISLSDTLNAANLRHEVTMALKQQADGNFLWIKFMLRHLDKSVGVADALERLHNLPYDLQTTYEQLLLGLVRRLEPSEIDLARKILSFIVVAQRPLTLDEFQHMLAADALSTSSRKDQSIDDYLIPRLDRRVLEVCGDLVSVADGYVRLIHFSVKEFLIRPEDEWRKTRSSRKILIFRVFPQQSHQRLADSCIQYFEASYFNSLTSDWSTFSQLTRRYHLLCYISGYMFTHISESDIDPGSVALRVIRFLNSDLCITWLEHFIVDTTDDDYMNSLDLKIFQLLEFGLWLSEHSHSGRILQVLCTRLNAEHERRLQQYGQNDSRTERIRLFLGTIQNTCGFRDARIMGARYKNTSVANDSFDIKPMVQVLQKEGPFPPHFGLDLLLKLQTYIRQFEKLTDPLQMLFRAIVRKASALPILALLLVAMFYYRVGREEDCLEILTVALEKVKGKEGPLQFLILESIASVYDQLGQHEMAWAHWTKALDGLEKKLGPDHEVTLFTIYLIGFRSYRLGKYTDALSSFMTVFSRHEKKLPRRQLDFYRHISYDTGRAYVKLHQYQQALPFLSAALSSSKKLFGQKEVNEPHKLFYMGITYSGLGQYMEALEALHKALGGLEKRYGEEHRNTLFVQRAIGIVHVYRGEYKEGVLFLSKALSGLLKFLEEEDKSIVSTLHWMGVAYMNERQYKKALDILSRALPGLQMVYGPDHPYTLRAIRLIEDAGWVHFSCRTELR</sequence>
<dbReference type="InterPro" id="IPR011990">
    <property type="entry name" value="TPR-like_helical_dom_sf"/>
</dbReference>
<evidence type="ECO:0000313" key="5">
    <source>
        <dbReference type="EMBL" id="GAQ05027.1"/>
    </source>
</evidence>
<proteinExistence type="predicted"/>
<protein>
    <recommendedName>
        <fullName evidence="7">Nucleoside phosphorylase domain-containing protein</fullName>
    </recommendedName>
</protein>
<reference evidence="5 6" key="1">
    <citation type="submission" date="2015-11" db="EMBL/GenBank/DDBJ databases">
        <title>Aspergillus lentulus strain IFM 54703T.</title>
        <authorList>
            <person name="Kusuya Y."/>
            <person name="Sakai K."/>
            <person name="Kamei K."/>
            <person name="Takahashi H."/>
            <person name="Yaguchi T."/>
        </authorList>
    </citation>
    <scope>NUCLEOTIDE SEQUENCE [LARGE SCALE GENOMIC DNA]</scope>
    <source>
        <strain evidence="5 6">IFM 54703</strain>
    </source>
</reference>
<dbReference type="SUPFAM" id="SSF48452">
    <property type="entry name" value="TPR-like"/>
    <property type="match status" value="2"/>
</dbReference>
<dbReference type="Pfam" id="PF22939">
    <property type="entry name" value="WHD_GPIID"/>
    <property type="match status" value="1"/>
</dbReference>
<evidence type="ECO:0008006" key="7">
    <source>
        <dbReference type="Google" id="ProtNLM"/>
    </source>
</evidence>
<evidence type="ECO:0000259" key="4">
    <source>
        <dbReference type="Pfam" id="PF24883"/>
    </source>
</evidence>
<dbReference type="GO" id="GO:0003824">
    <property type="term" value="F:catalytic activity"/>
    <property type="evidence" value="ECO:0007669"/>
    <property type="project" value="InterPro"/>
</dbReference>
<organism evidence="5 6">
    <name type="scientific">Aspergillus lentulus</name>
    <dbReference type="NCBI Taxonomy" id="293939"/>
    <lineage>
        <taxon>Eukaryota</taxon>
        <taxon>Fungi</taxon>
        <taxon>Dikarya</taxon>
        <taxon>Ascomycota</taxon>
        <taxon>Pezizomycotina</taxon>
        <taxon>Eurotiomycetes</taxon>
        <taxon>Eurotiomycetidae</taxon>
        <taxon>Eurotiales</taxon>
        <taxon>Aspergillaceae</taxon>
        <taxon>Aspergillus</taxon>
        <taxon>Aspergillus subgen. Fumigati</taxon>
    </lineage>
</organism>
<dbReference type="PANTHER" id="PTHR46082:SF11">
    <property type="entry name" value="AAA+ ATPASE DOMAIN-CONTAINING PROTEIN-RELATED"/>
    <property type="match status" value="1"/>
</dbReference>
<dbReference type="Proteomes" id="UP000051487">
    <property type="component" value="Unassembled WGS sequence"/>
</dbReference>
<accession>A0AAN4PEC3</accession>
<dbReference type="EMBL" id="BCLY01000004">
    <property type="protein sequence ID" value="GAQ05027.1"/>
    <property type="molecule type" value="Genomic_DNA"/>
</dbReference>
<dbReference type="GO" id="GO:0009116">
    <property type="term" value="P:nucleoside metabolic process"/>
    <property type="evidence" value="ECO:0007669"/>
    <property type="project" value="InterPro"/>
</dbReference>
<feature type="domain" description="Nephrocystin 3-like N-terminal" evidence="4">
    <location>
        <begin position="390"/>
        <end position="551"/>
    </location>
</feature>
<comment type="caution">
    <text evidence="5">The sequence shown here is derived from an EMBL/GenBank/DDBJ whole genome shotgun (WGS) entry which is preliminary data.</text>
</comment>
<evidence type="ECO:0000256" key="1">
    <source>
        <dbReference type="ARBA" id="ARBA00022737"/>
    </source>
</evidence>
<evidence type="ECO:0000313" key="6">
    <source>
        <dbReference type="Proteomes" id="UP000051487"/>
    </source>
</evidence>
<evidence type="ECO:0000259" key="2">
    <source>
        <dbReference type="Pfam" id="PF01048"/>
    </source>
</evidence>
<dbReference type="Gene3D" id="1.25.40.10">
    <property type="entry name" value="Tetratricopeptide repeat domain"/>
    <property type="match status" value="2"/>
</dbReference>